<dbReference type="PANTHER" id="PTHR43311">
    <property type="entry name" value="GLUTAMATE--TRNA LIGASE"/>
    <property type="match status" value="1"/>
</dbReference>
<evidence type="ECO:0000313" key="10">
    <source>
        <dbReference type="Proteomes" id="UP000293874"/>
    </source>
</evidence>
<keyword evidence="1 7" id="KW-0436">Ligase</keyword>
<keyword evidence="5 7" id="KW-0067">ATP-binding</keyword>
<evidence type="ECO:0000256" key="2">
    <source>
        <dbReference type="ARBA" id="ARBA00022723"/>
    </source>
</evidence>
<comment type="similarity">
    <text evidence="7">Belongs to the class-I aminoacyl-tRNA synthetase family.</text>
</comment>
<dbReference type="Gene3D" id="3.40.50.620">
    <property type="entry name" value="HUPs"/>
    <property type="match status" value="1"/>
</dbReference>
<dbReference type="AlphaFoldDB" id="A0A4Q7MNR1"/>
<dbReference type="GO" id="GO:0005829">
    <property type="term" value="C:cytosol"/>
    <property type="evidence" value="ECO:0007669"/>
    <property type="project" value="TreeGrafter"/>
</dbReference>
<dbReference type="InterPro" id="IPR000924">
    <property type="entry name" value="Glu/Gln-tRNA-synth"/>
</dbReference>
<keyword evidence="4" id="KW-0862">Zinc</keyword>
<reference evidence="9 10" key="1">
    <citation type="submission" date="2019-02" db="EMBL/GenBank/DDBJ databases">
        <title>Genomic Encyclopedia of Type Strains, Phase IV (KMG-IV): sequencing the most valuable type-strain genomes for metagenomic binning, comparative biology and taxonomic classification.</title>
        <authorList>
            <person name="Goeker M."/>
        </authorList>
    </citation>
    <scope>NUCLEOTIDE SEQUENCE [LARGE SCALE GENOMIC DNA]</scope>
    <source>
        <strain evidence="9 10">DSM 18116</strain>
    </source>
</reference>
<evidence type="ECO:0000313" key="9">
    <source>
        <dbReference type="EMBL" id="RZS69228.1"/>
    </source>
</evidence>
<dbReference type="Proteomes" id="UP000293874">
    <property type="component" value="Unassembled WGS sequence"/>
</dbReference>
<name>A0A4Q7MNR1_9BACT</name>
<dbReference type="OrthoDB" id="9807503at2"/>
<evidence type="ECO:0000256" key="1">
    <source>
        <dbReference type="ARBA" id="ARBA00022598"/>
    </source>
</evidence>
<keyword evidence="3 7" id="KW-0547">Nucleotide-binding</keyword>
<evidence type="ECO:0000259" key="8">
    <source>
        <dbReference type="Pfam" id="PF00749"/>
    </source>
</evidence>
<dbReference type="GO" id="GO:0005524">
    <property type="term" value="F:ATP binding"/>
    <property type="evidence" value="ECO:0007669"/>
    <property type="project" value="UniProtKB-KW"/>
</dbReference>
<dbReference type="PRINTS" id="PR00987">
    <property type="entry name" value="TRNASYNTHGLU"/>
</dbReference>
<dbReference type="Pfam" id="PF00749">
    <property type="entry name" value="tRNA-synt_1c"/>
    <property type="match status" value="2"/>
</dbReference>
<evidence type="ECO:0000256" key="5">
    <source>
        <dbReference type="ARBA" id="ARBA00022840"/>
    </source>
</evidence>
<feature type="domain" description="Glutamyl/glutaminyl-tRNA synthetase class Ib catalytic" evidence="8">
    <location>
        <begin position="9"/>
        <end position="122"/>
    </location>
</feature>
<dbReference type="PANTHER" id="PTHR43311:SF1">
    <property type="entry name" value="GLUTAMYL-Q TRNA(ASP) SYNTHETASE"/>
    <property type="match status" value="1"/>
</dbReference>
<dbReference type="EMBL" id="SGXA01000003">
    <property type="protein sequence ID" value="RZS69228.1"/>
    <property type="molecule type" value="Genomic_DNA"/>
</dbReference>
<organism evidence="9 10">
    <name type="scientific">Pseudobacter ginsenosidimutans</name>
    <dbReference type="NCBI Taxonomy" id="661488"/>
    <lineage>
        <taxon>Bacteria</taxon>
        <taxon>Pseudomonadati</taxon>
        <taxon>Bacteroidota</taxon>
        <taxon>Chitinophagia</taxon>
        <taxon>Chitinophagales</taxon>
        <taxon>Chitinophagaceae</taxon>
        <taxon>Pseudobacter</taxon>
    </lineage>
</organism>
<dbReference type="RefSeq" id="WP_130543582.1">
    <property type="nucleotide sequence ID" value="NZ_CP042431.1"/>
</dbReference>
<sequence length="300" mass="34017">MNLTKSFHKTRIAPTPSGFLHLGNAFSFILTTVLARKTGASILLRIDDMDQARAQDEYIRDIFDLLEFLELPWDEGPRNLKEFREKFSQVHRLSIYQEMLQQLVSQGKIFACNCSRSQLQQSAPDGNYPGTCIAAGYALNSPDMNWRLHTNGNASFPLHCLETNTITATLPPNMNHFVVRKKDGMPAYQLASVADDIHFGIDLIVRGLDLRPSSIAQRYLSNQLPPNIFQEAIFFHHDLLNDEKGEKLSKSAGSTSIQYLRKNGKKKEDIYRLLAKLTGLPEKEIHNWQTFGEAFFANEG</sequence>
<dbReference type="InterPro" id="IPR014729">
    <property type="entry name" value="Rossmann-like_a/b/a_fold"/>
</dbReference>
<evidence type="ECO:0000256" key="7">
    <source>
        <dbReference type="RuleBase" id="RU363037"/>
    </source>
</evidence>
<dbReference type="InterPro" id="IPR001412">
    <property type="entry name" value="aa-tRNA-synth_I_CS"/>
</dbReference>
<dbReference type="GO" id="GO:0006424">
    <property type="term" value="P:glutamyl-tRNA aminoacylation"/>
    <property type="evidence" value="ECO:0007669"/>
    <property type="project" value="TreeGrafter"/>
</dbReference>
<keyword evidence="7" id="KW-0648">Protein biosynthesis</keyword>
<dbReference type="InterPro" id="IPR049940">
    <property type="entry name" value="GluQ/Sye"/>
</dbReference>
<dbReference type="PROSITE" id="PS00178">
    <property type="entry name" value="AA_TRNA_LIGASE_I"/>
    <property type="match status" value="1"/>
</dbReference>
<dbReference type="SUPFAM" id="SSF52374">
    <property type="entry name" value="Nucleotidylyl transferase"/>
    <property type="match status" value="1"/>
</dbReference>
<dbReference type="GO" id="GO:0004818">
    <property type="term" value="F:glutamate-tRNA ligase activity"/>
    <property type="evidence" value="ECO:0007669"/>
    <property type="project" value="TreeGrafter"/>
</dbReference>
<proteinExistence type="inferred from homology"/>
<accession>A0A4Q7MNR1</accession>
<keyword evidence="6 7" id="KW-0030">Aminoacyl-tRNA synthetase</keyword>
<comment type="caution">
    <text evidence="9">The sequence shown here is derived from an EMBL/GenBank/DDBJ whole genome shotgun (WGS) entry which is preliminary data.</text>
</comment>
<dbReference type="InterPro" id="IPR020058">
    <property type="entry name" value="Glu/Gln-tRNA-synth_Ib_cat-dom"/>
</dbReference>
<gene>
    <name evidence="9" type="ORF">EV199_5062</name>
</gene>
<protein>
    <submittedName>
        <fullName evidence="9">Glutamyl-tRNA synthetase</fullName>
    </submittedName>
</protein>
<keyword evidence="2" id="KW-0479">Metal-binding</keyword>
<evidence type="ECO:0000256" key="3">
    <source>
        <dbReference type="ARBA" id="ARBA00022741"/>
    </source>
</evidence>
<keyword evidence="10" id="KW-1185">Reference proteome</keyword>
<feature type="domain" description="Glutamyl/glutaminyl-tRNA synthetase class Ib catalytic" evidence="8">
    <location>
        <begin position="173"/>
        <end position="284"/>
    </location>
</feature>
<evidence type="ECO:0000256" key="4">
    <source>
        <dbReference type="ARBA" id="ARBA00022833"/>
    </source>
</evidence>
<evidence type="ECO:0000256" key="6">
    <source>
        <dbReference type="ARBA" id="ARBA00023146"/>
    </source>
</evidence>